<evidence type="ECO:0000313" key="1">
    <source>
        <dbReference type="EMBL" id="EDR47180.1"/>
    </source>
</evidence>
<comment type="caution">
    <text evidence="1">The sequence shown here is derived from an EMBL/GenBank/DDBJ whole genome shotgun (WGS) entry which is preliminary data.</text>
</comment>
<reference evidence="1 2" key="2">
    <citation type="submission" date="2007-10" db="EMBL/GenBank/DDBJ databases">
        <authorList>
            <person name="Fulton L."/>
            <person name="Clifton S."/>
            <person name="Fulton B."/>
            <person name="Xu J."/>
            <person name="Minx P."/>
            <person name="Pepin K.H."/>
            <person name="Johnson M."/>
            <person name="Thiruvilangam P."/>
            <person name="Bhonagiri V."/>
            <person name="Nash W.E."/>
            <person name="Wang C."/>
            <person name="Mardis E.R."/>
            <person name="Wilson R.K."/>
        </authorList>
    </citation>
    <scope>NUCLEOTIDE SEQUENCE [LARGE SCALE GENOMIC DNA]</scope>
    <source>
        <strain evidence="1 2">ATCC 27755</strain>
    </source>
</reference>
<name>B0G5Y1_9FIRM</name>
<protein>
    <submittedName>
        <fullName evidence="1">Uncharacterized protein</fullName>
    </submittedName>
</protein>
<reference evidence="1 2" key="1">
    <citation type="submission" date="2007-10" db="EMBL/GenBank/DDBJ databases">
        <title>Draft genome sequence of Dorea formicigenerans(ATCC 27755).</title>
        <authorList>
            <person name="Sudarsanam P."/>
            <person name="Ley R."/>
            <person name="Guruge J."/>
            <person name="Turnbaugh P.J."/>
            <person name="Mahowald M."/>
            <person name="Liep D."/>
            <person name="Gordon J."/>
        </authorList>
    </citation>
    <scope>NUCLEOTIDE SEQUENCE [LARGE SCALE GENOMIC DNA]</scope>
    <source>
        <strain evidence="1 2">ATCC 27755</strain>
    </source>
</reference>
<dbReference type="Proteomes" id="UP000005359">
    <property type="component" value="Unassembled WGS sequence"/>
</dbReference>
<organism evidence="1 2">
    <name type="scientific">Dorea formicigenerans ATCC 27755</name>
    <dbReference type="NCBI Taxonomy" id="411461"/>
    <lineage>
        <taxon>Bacteria</taxon>
        <taxon>Bacillati</taxon>
        <taxon>Bacillota</taxon>
        <taxon>Clostridia</taxon>
        <taxon>Lachnospirales</taxon>
        <taxon>Lachnospiraceae</taxon>
        <taxon>Dorea</taxon>
    </lineage>
</organism>
<dbReference type="EMBL" id="AAXA02000013">
    <property type="protein sequence ID" value="EDR47180.1"/>
    <property type="molecule type" value="Genomic_DNA"/>
</dbReference>
<evidence type="ECO:0000313" key="2">
    <source>
        <dbReference type="Proteomes" id="UP000005359"/>
    </source>
</evidence>
<sequence length="45" mass="5110">MRFLHDGFLYKEDALSPTASSLCPIYSTIPARITLPSESFLIIFF</sequence>
<dbReference type="PaxDb" id="411461-DORFOR_01671"/>
<dbReference type="AlphaFoldDB" id="B0G5Y1"/>
<proteinExistence type="predicted"/>
<accession>B0G5Y1</accession>
<gene>
    <name evidence="1" type="ORF">DORFOR_01671</name>
</gene>